<feature type="non-terminal residue" evidence="5">
    <location>
        <position position="1"/>
    </location>
</feature>
<evidence type="ECO:0000256" key="4">
    <source>
        <dbReference type="SAM" id="MobiDB-lite"/>
    </source>
</evidence>
<proteinExistence type="inferred from homology"/>
<evidence type="ECO:0000256" key="3">
    <source>
        <dbReference type="ARBA" id="ARBA00023242"/>
    </source>
</evidence>
<dbReference type="InterPro" id="IPR019148">
    <property type="entry name" value="Nuclear_protein_DGCR14_ESS-2"/>
</dbReference>
<dbReference type="OMA" id="AQNDYLD"/>
<gene>
    <name evidence="5" type="ORF">LOTGIDRAFT_72520</name>
</gene>
<dbReference type="RefSeq" id="XP_009051342.1">
    <property type="nucleotide sequence ID" value="XM_009053094.1"/>
</dbReference>
<feature type="region of interest" description="Disordered" evidence="4">
    <location>
        <begin position="343"/>
        <end position="469"/>
    </location>
</feature>
<dbReference type="OrthoDB" id="19679at2759"/>
<accession>V4AUS0</accession>
<feature type="compositionally biased region" description="Polar residues" evidence="4">
    <location>
        <begin position="353"/>
        <end position="381"/>
    </location>
</feature>
<dbReference type="KEGG" id="lgi:LOTGIDRAFT_72520"/>
<dbReference type="CTD" id="20252053"/>
<protein>
    <recommendedName>
        <fullName evidence="7">Es2 protein</fullName>
    </recommendedName>
</protein>
<name>V4AUS0_LOTGI</name>
<dbReference type="STRING" id="225164.V4AUS0"/>
<dbReference type="Pfam" id="PF09751">
    <property type="entry name" value="Es2"/>
    <property type="match status" value="1"/>
</dbReference>
<dbReference type="GO" id="GO:0071013">
    <property type="term" value="C:catalytic step 2 spliceosome"/>
    <property type="evidence" value="ECO:0007669"/>
    <property type="project" value="TreeGrafter"/>
</dbReference>
<reference evidence="5 6" key="1">
    <citation type="journal article" date="2013" name="Nature">
        <title>Insights into bilaterian evolution from three spiralian genomes.</title>
        <authorList>
            <person name="Simakov O."/>
            <person name="Marletaz F."/>
            <person name="Cho S.J."/>
            <person name="Edsinger-Gonzales E."/>
            <person name="Havlak P."/>
            <person name="Hellsten U."/>
            <person name="Kuo D.H."/>
            <person name="Larsson T."/>
            <person name="Lv J."/>
            <person name="Arendt D."/>
            <person name="Savage R."/>
            <person name="Osoegawa K."/>
            <person name="de Jong P."/>
            <person name="Grimwood J."/>
            <person name="Chapman J.A."/>
            <person name="Shapiro H."/>
            <person name="Aerts A."/>
            <person name="Otillar R.P."/>
            <person name="Terry A.Y."/>
            <person name="Boore J.L."/>
            <person name="Grigoriev I.V."/>
            <person name="Lindberg D.R."/>
            <person name="Seaver E.C."/>
            <person name="Weisblat D.A."/>
            <person name="Putnam N.H."/>
            <person name="Rokhsar D.S."/>
        </authorList>
    </citation>
    <scope>NUCLEOTIDE SEQUENCE [LARGE SCALE GENOMIC DNA]</scope>
</reference>
<evidence type="ECO:0000256" key="2">
    <source>
        <dbReference type="ARBA" id="ARBA00009072"/>
    </source>
</evidence>
<evidence type="ECO:0000256" key="1">
    <source>
        <dbReference type="ARBA" id="ARBA00004123"/>
    </source>
</evidence>
<keyword evidence="3" id="KW-0539">Nucleus</keyword>
<sequence length="469" mass="52399">KSIVVTEERKTKVEQKKTKTVLDEDTYTEKITDIIQRDFFPDLSKLEAQAEYLEALEKNDLVTLRKIQMKYGPVMFLSSFILIDYTPATFETPDPSHRPHSPSSKPSNDKAPVSTTNIDVQKKSKMGLDKFLSKNTSEDNASFNEILEESDKKHRMKHAWLFNKEDEQMKEHTDKLALPSIEEQAVLAIDKSSVDTWKYQAKNAVMYVPEGKDRISEKKFKAQEIVHENTRFYANPHDMKKNKQIMQQAAVNKALSNQGKIGHDGKELTANQTPKINGYGFVATPSPAPGVEESPLMTWGEIEGTPLTLDTGVTPGNTSGPVFKIPNIPQRDQIAMELAEKASKNHRAKKQAALQQVSRNLASPSPKFSLSSTDRLNSLSPAAQRLASKKLGIRTHTDKALKDSYTPSPSHRLPGDKTPVRLTPLSSPNSVRSSIQSSPRTPRTPIGKHTGSDIRSLTDNLLQLPKRPK</sequence>
<comment type="subcellular location">
    <subcellularLocation>
        <location evidence="1">Nucleus</location>
    </subcellularLocation>
</comment>
<feature type="non-terminal residue" evidence="5">
    <location>
        <position position="469"/>
    </location>
</feature>
<dbReference type="PANTHER" id="PTHR12940">
    <property type="entry name" value="ES-2 PROTEIN - RELATED"/>
    <property type="match status" value="1"/>
</dbReference>
<evidence type="ECO:0000313" key="5">
    <source>
        <dbReference type="EMBL" id="ESO97551.1"/>
    </source>
</evidence>
<dbReference type="Proteomes" id="UP000030746">
    <property type="component" value="Unassembled WGS sequence"/>
</dbReference>
<comment type="similarity">
    <text evidence="2">Belongs to the ESS2 family.</text>
</comment>
<dbReference type="PANTHER" id="PTHR12940:SF0">
    <property type="entry name" value="SPLICING FACTOR ESS-2 HOMOLOG"/>
    <property type="match status" value="1"/>
</dbReference>
<evidence type="ECO:0008006" key="7">
    <source>
        <dbReference type="Google" id="ProtNLM"/>
    </source>
</evidence>
<dbReference type="AlphaFoldDB" id="V4AUS0"/>
<keyword evidence="6" id="KW-1185">Reference proteome</keyword>
<evidence type="ECO:0000313" key="6">
    <source>
        <dbReference type="Proteomes" id="UP000030746"/>
    </source>
</evidence>
<dbReference type="GeneID" id="20252053"/>
<feature type="region of interest" description="Disordered" evidence="4">
    <location>
        <begin position="92"/>
        <end position="117"/>
    </location>
</feature>
<dbReference type="EMBL" id="KB201304">
    <property type="protein sequence ID" value="ESO97551.1"/>
    <property type="molecule type" value="Genomic_DNA"/>
</dbReference>
<feature type="compositionally biased region" description="Polar residues" evidence="4">
    <location>
        <begin position="424"/>
        <end position="441"/>
    </location>
</feature>
<organism evidence="5 6">
    <name type="scientific">Lottia gigantea</name>
    <name type="common">Giant owl limpet</name>
    <dbReference type="NCBI Taxonomy" id="225164"/>
    <lineage>
        <taxon>Eukaryota</taxon>
        <taxon>Metazoa</taxon>
        <taxon>Spiralia</taxon>
        <taxon>Lophotrochozoa</taxon>
        <taxon>Mollusca</taxon>
        <taxon>Gastropoda</taxon>
        <taxon>Patellogastropoda</taxon>
        <taxon>Lottioidea</taxon>
        <taxon>Lottiidae</taxon>
        <taxon>Lottia</taxon>
    </lineage>
</organism>
<dbReference type="HOGENOM" id="CLU_024820_0_1_1"/>